<feature type="non-terminal residue" evidence="24">
    <location>
        <position position="1406"/>
    </location>
</feature>
<keyword evidence="8" id="KW-0217">Developmental protein</keyword>
<dbReference type="SUPFAM" id="SSF101690">
    <property type="entry name" value="PAZ domain"/>
    <property type="match status" value="1"/>
</dbReference>
<dbReference type="InterPro" id="IPR050361">
    <property type="entry name" value="MPP/UQCRC_Complex"/>
</dbReference>
<dbReference type="GO" id="GO:0003723">
    <property type="term" value="F:RNA binding"/>
    <property type="evidence" value="ECO:0007669"/>
    <property type="project" value="UniProtKB-KW"/>
</dbReference>
<dbReference type="Gene3D" id="3.30.830.10">
    <property type="entry name" value="Metalloenzyme, LuxS/M16 peptidase-like"/>
    <property type="match status" value="2"/>
</dbReference>
<keyword evidence="10" id="KW-0645">Protease</keyword>
<proteinExistence type="inferred from homology"/>
<evidence type="ECO:0000256" key="4">
    <source>
        <dbReference type="ARBA" id="ARBA00004496"/>
    </source>
</evidence>
<dbReference type="FunFam" id="2.170.260.10:FF:000003">
    <property type="entry name" value="Piwi-like RNA-mediated gene silencing 2"/>
    <property type="match status" value="1"/>
</dbReference>
<dbReference type="CDD" id="cd02845">
    <property type="entry name" value="PAZ_piwi_like"/>
    <property type="match status" value="1"/>
</dbReference>
<dbReference type="InterPro" id="IPR003165">
    <property type="entry name" value="Piwi"/>
</dbReference>
<keyword evidence="17" id="KW-0496">Mitochondrion</keyword>
<dbReference type="Proteomes" id="UP000094527">
    <property type="component" value="Unassembled WGS sequence"/>
</dbReference>
<evidence type="ECO:0000256" key="21">
    <source>
        <dbReference type="SAM" id="MobiDB-lite"/>
    </source>
</evidence>
<evidence type="ECO:0000256" key="7">
    <source>
        <dbReference type="ARBA" id="ARBA00020510"/>
    </source>
</evidence>
<dbReference type="Pfam" id="PF00675">
    <property type="entry name" value="Peptidase_M16"/>
    <property type="match status" value="1"/>
</dbReference>
<dbReference type="PROSITE" id="PS00143">
    <property type="entry name" value="INSULINASE"/>
    <property type="match status" value="1"/>
</dbReference>
<evidence type="ECO:0000256" key="10">
    <source>
        <dbReference type="ARBA" id="ARBA00022670"/>
    </source>
</evidence>
<dbReference type="InterPro" id="IPR011765">
    <property type="entry name" value="Pept_M16_N"/>
</dbReference>
<evidence type="ECO:0000259" key="22">
    <source>
        <dbReference type="PROSITE" id="PS50821"/>
    </source>
</evidence>
<keyword evidence="25" id="KW-1185">Reference proteome</keyword>
<dbReference type="Gene3D" id="2.170.260.10">
    <property type="entry name" value="paz domain"/>
    <property type="match status" value="1"/>
</dbReference>
<dbReference type="SUPFAM" id="SSF53098">
    <property type="entry name" value="Ribonuclease H-like"/>
    <property type="match status" value="1"/>
</dbReference>
<evidence type="ECO:0000313" key="25">
    <source>
        <dbReference type="Proteomes" id="UP000094527"/>
    </source>
</evidence>
<dbReference type="SUPFAM" id="SSF63411">
    <property type="entry name" value="LuxS/MPP-like metallohydrolase"/>
    <property type="match status" value="2"/>
</dbReference>
<name>A0A1D2NIW2_ORCCI</name>
<feature type="region of interest" description="Disordered" evidence="21">
    <location>
        <begin position="42"/>
        <end position="66"/>
    </location>
</feature>
<dbReference type="GO" id="GO:0046872">
    <property type="term" value="F:metal ion binding"/>
    <property type="evidence" value="ECO:0007669"/>
    <property type="project" value="UniProtKB-KW"/>
</dbReference>
<dbReference type="OrthoDB" id="10251424at2759"/>
<comment type="similarity">
    <text evidence="5">Belongs to the peptidase M16 family.</text>
</comment>
<evidence type="ECO:0000256" key="16">
    <source>
        <dbReference type="ARBA" id="ARBA00023049"/>
    </source>
</evidence>
<dbReference type="STRING" id="48709.A0A1D2NIW2"/>
<evidence type="ECO:0000256" key="11">
    <source>
        <dbReference type="ARBA" id="ARBA00022723"/>
    </source>
</evidence>
<feature type="compositionally biased region" description="Polar residues" evidence="21">
    <location>
        <begin position="47"/>
        <end position="57"/>
    </location>
</feature>
<dbReference type="Gene3D" id="3.30.420.10">
    <property type="entry name" value="Ribonuclease H-like superfamily/Ribonuclease H"/>
    <property type="match status" value="1"/>
</dbReference>
<dbReference type="PROSITE" id="PS50822">
    <property type="entry name" value="PIWI"/>
    <property type="match status" value="1"/>
</dbReference>
<dbReference type="Pfam" id="PF02170">
    <property type="entry name" value="PAZ"/>
    <property type="match status" value="1"/>
</dbReference>
<dbReference type="FunFam" id="3.30.830.10:FF:000002">
    <property type="entry name" value="Mitochondrial-processing peptidase subunit beta"/>
    <property type="match status" value="1"/>
</dbReference>
<sequence length="1406" mass="158719">MTSVQFMNLTSNFTSIYESKTSVRKLRGMLVTVSGKRLEMRKGPKRSMNNNGVSIMSGNPLPPTRGRARGRLTRVPGAAEHYHAQLEERRPCLPPVSSDCESMAAGPPSDTRSDITDLSTSTAGVADITRSLAGVRDAGAAAVTATSSTKTSSDHGLRTTIKDGFCKVGRGGEAFPVLTNYFYMNKTPNFTLHQYRVDFNPEEDSTVFKKLLVRTQENIIGSYIFDGHMLYTTRELEAISRRTDKEEPVSFKILIKPVGSVGPTSPTFLQFYNMVMRKCMSLVGMEELGRHFYDRHAAIRFNEDRLELWPGIISAIRNHEVGTLLCVEVTHKVLRMSNVYELIQLIKTKCRGPEEFERVCKKELIGTIVMTHYNRRTYRIDDVDFSVSPVDTFRQQDGVTTSYIKYYLGRYNIQNIPETQPMLVSMPKKKDINKGITGNIYLIPSLCNPTGLTDDMRKNFTLMRKLSEHLHMGPDKRKQKLDEFIQKIKTTPEVKEEFKKWDIDFYADYVSADARKYQIEKIYMGPEGSEPLTADRNADWSRQLKGRGMLQAQELKNWIVFVPDRESGDIDQLIKQLQMAARSINVNVVQPVAIIQYNFTKIVPKIREELNRRGEDINFVFVVLTNNNVHTYAEVKKLCILDFAVGCQCFLAKNMNSPKAKAKLSSICTKVMIQINAKLGGVPWGVKIPVKRLMILGFDVYHCSERKNHSAGALVSTTDQALNKYYSTVTFHQDKSELAKNLTAGMRESLEAFRIENDGALPDRVILFRDGVGEGQINYVIDIEIPQLRLAIETLYKDNAQEMARLSVVIVTKKINSRVLLERAGNRLSYDNVPPGTVIDNTFTLPERYDYFLVAQSVNQGTVSPTNYNVVYDDSGFTAEQMQKLSFKLCHLYYNWCGTVAVPAPCQYAHKLAYLTGIALNEKAPLTLATTLWYLVLGANFRQFYWLVVVKVPRSAVQTSSSPDTGAPTATVGIWIDAGSRYENEQNNGVAHYLEHMAFKGTNKRSQQDLELEIENMGAHLNAYTSREQTVFYAKCLSKDVGKSLEILSDILTNSKFEDRQIERERGVILREMQEVEQNLQEVVFDHLHATAYQGTPLGRTILGPTENIKTIGRGHLVEYIQTHYKGPRMVVAGAGGVPHDQMVKLVNEHFGKVGVAYDRTEIPSFPAPCRFTGSDLRVRDDSLPLAHVAMAVEGCGWKDPDNIPLMVANTIIGSWDRTMAGGSCSGSNLAEAASQLGLAHGFQAFNTCYKDTGLWGVYFVCDPLTIDDFVFNLQSEWMRLCTNVTEAEVERARNLLRTNMLLQLDGTTPVCEDIGRQMLCYDRRLPVHELEARINSVDAATIKDVCMHYVYDKCPAVAAVGPIEQLPDYNRLRSGMYWLRLPHYSKPNVVYDEPFKKSPFYDYYT</sequence>
<dbReference type="GO" id="GO:0004222">
    <property type="term" value="F:metalloendopeptidase activity"/>
    <property type="evidence" value="ECO:0007669"/>
    <property type="project" value="UniProtKB-EC"/>
</dbReference>
<keyword evidence="13" id="KW-0862">Zinc</keyword>
<dbReference type="SMART" id="SM00950">
    <property type="entry name" value="Piwi"/>
    <property type="match status" value="1"/>
</dbReference>
<dbReference type="InterPro" id="IPR036085">
    <property type="entry name" value="PAZ_dom_sf"/>
</dbReference>
<evidence type="ECO:0000256" key="1">
    <source>
        <dbReference type="ARBA" id="ARBA00001098"/>
    </source>
</evidence>
<dbReference type="InterPro" id="IPR007863">
    <property type="entry name" value="Peptidase_M16_C"/>
</dbReference>
<dbReference type="SMART" id="SM00949">
    <property type="entry name" value="PAZ"/>
    <property type="match status" value="1"/>
</dbReference>
<dbReference type="EC" id="3.4.24.64" evidence="6"/>
<keyword evidence="12" id="KW-0378">Hydrolase</keyword>
<keyword evidence="16" id="KW-0482">Metalloprotease</keyword>
<evidence type="ECO:0000256" key="15">
    <source>
        <dbReference type="ARBA" id="ARBA00022946"/>
    </source>
</evidence>
<evidence type="ECO:0000256" key="12">
    <source>
        <dbReference type="ARBA" id="ARBA00022801"/>
    </source>
</evidence>
<evidence type="ECO:0000256" key="14">
    <source>
        <dbReference type="ARBA" id="ARBA00022884"/>
    </source>
</evidence>
<evidence type="ECO:0000256" key="5">
    <source>
        <dbReference type="ARBA" id="ARBA00007261"/>
    </source>
</evidence>
<evidence type="ECO:0000256" key="20">
    <source>
        <dbReference type="ARBA" id="ARBA00038291"/>
    </source>
</evidence>
<dbReference type="InterPro" id="IPR036397">
    <property type="entry name" value="RNaseH_sf"/>
</dbReference>
<keyword evidence="15" id="KW-0809">Transit peptide</keyword>
<comment type="subcellular location">
    <subcellularLocation>
        <location evidence="4">Cytoplasm</location>
    </subcellularLocation>
    <subcellularLocation>
        <location evidence="3">Mitochondrion</location>
    </subcellularLocation>
</comment>
<comment type="similarity">
    <text evidence="20">Belongs to the argonaute family. Piwi subfamily.</text>
</comment>
<feature type="domain" description="Piwi" evidence="23">
    <location>
        <begin position="619"/>
        <end position="921"/>
    </location>
</feature>
<comment type="catalytic activity">
    <reaction evidence="1">
        <text>Release of N-terminal transit peptides from precursor proteins imported into the mitochondrion, typically with Arg in position P2.</text>
        <dbReference type="EC" id="3.4.24.64"/>
    </reaction>
</comment>
<evidence type="ECO:0000256" key="3">
    <source>
        <dbReference type="ARBA" id="ARBA00004173"/>
    </source>
</evidence>
<dbReference type="InterPro" id="IPR012337">
    <property type="entry name" value="RNaseH-like_sf"/>
</dbReference>
<reference evidence="24 25" key="1">
    <citation type="journal article" date="2016" name="Genome Biol. Evol.">
        <title>Gene Family Evolution Reflects Adaptation to Soil Environmental Stressors in the Genome of the Collembolan Orchesella cincta.</title>
        <authorList>
            <person name="Faddeeva-Vakhrusheva A."/>
            <person name="Derks M.F."/>
            <person name="Anvar S.Y."/>
            <person name="Agamennone V."/>
            <person name="Suring W."/>
            <person name="Smit S."/>
            <person name="van Straalen N.M."/>
            <person name="Roelofs D."/>
        </authorList>
    </citation>
    <scope>NUCLEOTIDE SEQUENCE [LARGE SCALE GENOMIC DNA]</scope>
    <source>
        <tissue evidence="24">Mixed pool</tissue>
    </source>
</reference>
<evidence type="ECO:0000259" key="23">
    <source>
        <dbReference type="PROSITE" id="PS50822"/>
    </source>
</evidence>
<dbReference type="GO" id="GO:0005759">
    <property type="term" value="C:mitochondrial matrix"/>
    <property type="evidence" value="ECO:0007669"/>
    <property type="project" value="UniProtKB-ARBA"/>
</dbReference>
<keyword evidence="18" id="KW-0943">RNA-mediated gene silencing</keyword>
<dbReference type="PANTHER" id="PTHR11851:SF149">
    <property type="entry name" value="GH01077P"/>
    <property type="match status" value="1"/>
</dbReference>
<keyword evidence="14" id="KW-0694">RNA-binding</keyword>
<dbReference type="Pfam" id="PF23278">
    <property type="entry name" value="Piwi_N"/>
    <property type="match status" value="1"/>
</dbReference>
<evidence type="ECO:0000256" key="19">
    <source>
        <dbReference type="ARBA" id="ARBA00031018"/>
    </source>
</evidence>
<evidence type="ECO:0000256" key="17">
    <source>
        <dbReference type="ARBA" id="ARBA00023128"/>
    </source>
</evidence>
<dbReference type="GO" id="GO:0006627">
    <property type="term" value="P:protein processing involved in protein targeting to mitochondrion"/>
    <property type="evidence" value="ECO:0007669"/>
    <property type="project" value="TreeGrafter"/>
</dbReference>
<dbReference type="PROSITE" id="PS50821">
    <property type="entry name" value="PAZ"/>
    <property type="match status" value="1"/>
</dbReference>
<keyword evidence="9" id="KW-0963">Cytoplasm</keyword>
<dbReference type="Gene3D" id="3.40.50.2300">
    <property type="match status" value="1"/>
</dbReference>
<evidence type="ECO:0000256" key="8">
    <source>
        <dbReference type="ARBA" id="ARBA00022473"/>
    </source>
</evidence>
<evidence type="ECO:0000256" key="18">
    <source>
        <dbReference type="ARBA" id="ARBA00023158"/>
    </source>
</evidence>
<dbReference type="PANTHER" id="PTHR11851">
    <property type="entry name" value="METALLOPROTEASE"/>
    <property type="match status" value="1"/>
</dbReference>
<dbReference type="GO" id="GO:0034587">
    <property type="term" value="P:piRNA processing"/>
    <property type="evidence" value="ECO:0007669"/>
    <property type="project" value="UniProtKB-ARBA"/>
</dbReference>
<evidence type="ECO:0000256" key="13">
    <source>
        <dbReference type="ARBA" id="ARBA00022833"/>
    </source>
</evidence>
<accession>A0A1D2NIW2</accession>
<dbReference type="CDD" id="cd04658">
    <property type="entry name" value="Piwi_piwi-like_Euk"/>
    <property type="match status" value="1"/>
</dbReference>
<organism evidence="24 25">
    <name type="scientific">Orchesella cincta</name>
    <name type="common">Springtail</name>
    <name type="synonym">Podura cincta</name>
    <dbReference type="NCBI Taxonomy" id="48709"/>
    <lineage>
        <taxon>Eukaryota</taxon>
        <taxon>Metazoa</taxon>
        <taxon>Ecdysozoa</taxon>
        <taxon>Arthropoda</taxon>
        <taxon>Hexapoda</taxon>
        <taxon>Collembola</taxon>
        <taxon>Entomobryomorpha</taxon>
        <taxon>Entomobryoidea</taxon>
        <taxon>Orchesellidae</taxon>
        <taxon>Orchesellinae</taxon>
        <taxon>Orchesella</taxon>
    </lineage>
</organism>
<comment type="cofactor">
    <cofactor evidence="2">
        <name>Zn(2+)</name>
        <dbReference type="ChEBI" id="CHEBI:29105"/>
    </cofactor>
</comment>
<evidence type="ECO:0000313" key="24">
    <source>
        <dbReference type="EMBL" id="ODN05177.1"/>
    </source>
</evidence>
<dbReference type="EMBL" id="LJIJ01000029">
    <property type="protein sequence ID" value="ODN05177.1"/>
    <property type="molecule type" value="Genomic_DNA"/>
</dbReference>
<dbReference type="FunFam" id="3.30.830.10:FF:000001">
    <property type="entry name" value="Mitochondrial-processing peptidase subunit beta, mitochondrial"/>
    <property type="match status" value="1"/>
</dbReference>
<evidence type="ECO:0000256" key="2">
    <source>
        <dbReference type="ARBA" id="ARBA00001947"/>
    </source>
</evidence>
<dbReference type="Pfam" id="PF05193">
    <property type="entry name" value="Peptidase_M16_C"/>
    <property type="match status" value="1"/>
</dbReference>
<evidence type="ECO:0000256" key="6">
    <source>
        <dbReference type="ARBA" id="ARBA00012299"/>
    </source>
</evidence>
<feature type="domain" description="PAZ" evidence="22">
    <location>
        <begin position="341"/>
        <end position="451"/>
    </location>
</feature>
<dbReference type="InterPro" id="IPR001431">
    <property type="entry name" value="Pept_M16_Zn_BS"/>
</dbReference>
<dbReference type="InterPro" id="IPR003100">
    <property type="entry name" value="PAZ_dom"/>
</dbReference>
<comment type="caution">
    <text evidence="24">The sequence shown here is derived from an EMBL/GenBank/DDBJ whole genome shotgun (WGS) entry which is preliminary data.</text>
</comment>
<feature type="region of interest" description="Disordered" evidence="21">
    <location>
        <begin position="97"/>
        <end position="118"/>
    </location>
</feature>
<protein>
    <recommendedName>
        <fullName evidence="7">Mitochondrial-processing peptidase subunit beta</fullName>
        <ecNumber evidence="6">3.4.24.64</ecNumber>
    </recommendedName>
    <alternativeName>
        <fullName evidence="19">Beta-MPP</fullName>
    </alternativeName>
</protein>
<keyword evidence="11" id="KW-0479">Metal-binding</keyword>
<evidence type="ECO:0000256" key="9">
    <source>
        <dbReference type="ARBA" id="ARBA00022490"/>
    </source>
</evidence>
<dbReference type="Pfam" id="PF02171">
    <property type="entry name" value="Piwi"/>
    <property type="match status" value="1"/>
</dbReference>
<gene>
    <name evidence="24" type="ORF">Ocin01_01557</name>
</gene>
<dbReference type="InterPro" id="IPR011249">
    <property type="entry name" value="Metalloenz_LuxS/M16"/>
</dbReference>